<feature type="region of interest" description="Disordered" evidence="1">
    <location>
        <begin position="130"/>
        <end position="238"/>
    </location>
</feature>
<evidence type="ECO:0000313" key="2">
    <source>
        <dbReference type="EMBL" id="PAV16736.1"/>
    </source>
</evidence>
<dbReference type="AlphaFoldDB" id="A0A286UB12"/>
<feature type="compositionally biased region" description="Basic and acidic residues" evidence="1">
    <location>
        <begin position="214"/>
        <end position="238"/>
    </location>
</feature>
<name>A0A286UB12_9AGAM</name>
<reference evidence="2 3" key="1">
    <citation type="journal article" date="2017" name="Mol. Ecol.">
        <title>Comparative and population genomic landscape of Phellinus noxius: A hypervariable fungus causing root rot in trees.</title>
        <authorList>
            <person name="Chung C.L."/>
            <person name="Lee T.J."/>
            <person name="Akiba M."/>
            <person name="Lee H.H."/>
            <person name="Kuo T.H."/>
            <person name="Liu D."/>
            <person name="Ke H.M."/>
            <person name="Yokoi T."/>
            <person name="Roa M.B."/>
            <person name="Lu M.J."/>
            <person name="Chang Y.Y."/>
            <person name="Ann P.J."/>
            <person name="Tsai J.N."/>
            <person name="Chen C.Y."/>
            <person name="Tzean S.S."/>
            <person name="Ota Y."/>
            <person name="Hattori T."/>
            <person name="Sahashi N."/>
            <person name="Liou R.F."/>
            <person name="Kikuchi T."/>
            <person name="Tsai I.J."/>
        </authorList>
    </citation>
    <scope>NUCLEOTIDE SEQUENCE [LARGE SCALE GENOMIC DNA]</scope>
    <source>
        <strain evidence="2 3">FFPRI411160</strain>
    </source>
</reference>
<proteinExistence type="predicted"/>
<keyword evidence="3" id="KW-1185">Reference proteome</keyword>
<gene>
    <name evidence="2" type="ORF">PNOK_0835600</name>
</gene>
<feature type="compositionally biased region" description="Low complexity" evidence="1">
    <location>
        <begin position="68"/>
        <end position="84"/>
    </location>
</feature>
<feature type="compositionally biased region" description="Polar residues" evidence="1">
    <location>
        <begin position="37"/>
        <end position="53"/>
    </location>
</feature>
<dbReference type="InParanoid" id="A0A286UB12"/>
<dbReference type="EMBL" id="NBII01000008">
    <property type="protein sequence ID" value="PAV16736.1"/>
    <property type="molecule type" value="Genomic_DNA"/>
</dbReference>
<organism evidence="2 3">
    <name type="scientific">Pyrrhoderma noxium</name>
    <dbReference type="NCBI Taxonomy" id="2282107"/>
    <lineage>
        <taxon>Eukaryota</taxon>
        <taxon>Fungi</taxon>
        <taxon>Dikarya</taxon>
        <taxon>Basidiomycota</taxon>
        <taxon>Agaricomycotina</taxon>
        <taxon>Agaricomycetes</taxon>
        <taxon>Hymenochaetales</taxon>
        <taxon>Hymenochaetaceae</taxon>
        <taxon>Pyrrhoderma</taxon>
    </lineage>
</organism>
<dbReference type="Proteomes" id="UP000217199">
    <property type="component" value="Unassembled WGS sequence"/>
</dbReference>
<accession>A0A286UB12</accession>
<feature type="compositionally biased region" description="Basic residues" evidence="1">
    <location>
        <begin position="201"/>
        <end position="213"/>
    </location>
</feature>
<comment type="caution">
    <text evidence="2">The sequence shown here is derived from an EMBL/GenBank/DDBJ whole genome shotgun (WGS) entry which is preliminary data.</text>
</comment>
<evidence type="ECO:0000313" key="3">
    <source>
        <dbReference type="Proteomes" id="UP000217199"/>
    </source>
</evidence>
<protein>
    <submittedName>
        <fullName evidence="2">Uncharacterized protein</fullName>
    </submittedName>
</protein>
<evidence type="ECO:0000256" key="1">
    <source>
        <dbReference type="SAM" id="MobiDB-lite"/>
    </source>
</evidence>
<sequence>MSTTSRNTTSSQGSGVRLGLGAFQRNVSGESAIGGRPSSSAHKSHNSTNNGDNRITGYRKGDGTKVAGSVSSTNSGTTRSSNLSQSTRTSVTTNSSYHPYEFDYESRDNMSFGTSIPSYTITRLSETRGIYSGVSNPSRSTVSGASTVRHKAADTSQSKKEAVDKGAVNITNSENDVRSSSEEEEPNSGKMTSEGGDSQPRRRRHHHHHHHRHKQEEKEEKEKGGKEKIKISGGFERDSNYMLGIKFKVTAEVQTVEEKRKSRK</sequence>
<feature type="region of interest" description="Disordered" evidence="1">
    <location>
        <begin position="1"/>
        <end position="97"/>
    </location>
</feature>
<feature type="compositionally biased region" description="Polar residues" evidence="1">
    <location>
        <begin position="1"/>
        <end position="14"/>
    </location>
</feature>
<feature type="compositionally biased region" description="Polar residues" evidence="1">
    <location>
        <begin position="85"/>
        <end position="97"/>
    </location>
</feature>
<feature type="compositionally biased region" description="Basic and acidic residues" evidence="1">
    <location>
        <begin position="151"/>
        <end position="164"/>
    </location>
</feature>
<feature type="compositionally biased region" description="Polar residues" evidence="1">
    <location>
        <begin position="133"/>
        <end position="146"/>
    </location>
</feature>